<proteinExistence type="predicted"/>
<accession>A0A9Q9MAC2</accession>
<sequence>MLDGALYAVTDEQERRLLALDAAGVRSFAETVEEAPPHLYPMTAGLGTAWEPLQRCLGGRFPLSHAVLGGRALCDGEVVVRHVTAAQAQAVALALGRLDEGWLRQRHATAVGGDPQAALAAFRHLRSFYTGAAKAARAVVFTAV</sequence>
<reference evidence="1" key="1">
    <citation type="submission" date="2021-04" db="EMBL/GenBank/DDBJ databases">
        <title>Dactylosporangium aurantiacum NRRL B-8018 full assembly.</title>
        <authorList>
            <person name="Hartkoorn R.C."/>
            <person name="Beaudoing E."/>
            <person name="Hot D."/>
        </authorList>
    </citation>
    <scope>NUCLEOTIDE SEQUENCE</scope>
    <source>
        <strain evidence="1">NRRL B-8018</strain>
    </source>
</reference>
<dbReference type="EMBL" id="CP073767">
    <property type="protein sequence ID" value="UWZ51683.1"/>
    <property type="molecule type" value="Genomic_DNA"/>
</dbReference>
<name>A0A9Q9MAC2_9ACTN</name>
<dbReference type="KEGG" id="daur:Daura_33755"/>
<gene>
    <name evidence="1" type="ORF">Daura_33755</name>
</gene>
<dbReference type="AlphaFoldDB" id="A0A9Q9MAC2"/>
<dbReference type="Pfam" id="PF08974">
    <property type="entry name" value="DUF1877"/>
    <property type="match status" value="1"/>
</dbReference>
<dbReference type="Gene3D" id="3.40.1760.10">
    <property type="entry name" value="YfbM-like super family"/>
    <property type="match status" value="1"/>
</dbReference>
<dbReference type="RefSeq" id="WP_033359060.1">
    <property type="nucleotide sequence ID" value="NZ_CP073767.1"/>
</dbReference>
<organism evidence="1 2">
    <name type="scientific">Dactylosporangium aurantiacum</name>
    <dbReference type="NCBI Taxonomy" id="35754"/>
    <lineage>
        <taxon>Bacteria</taxon>
        <taxon>Bacillati</taxon>
        <taxon>Actinomycetota</taxon>
        <taxon>Actinomycetes</taxon>
        <taxon>Micromonosporales</taxon>
        <taxon>Micromonosporaceae</taxon>
        <taxon>Dactylosporangium</taxon>
    </lineage>
</organism>
<dbReference type="InterPro" id="IPR035944">
    <property type="entry name" value="YfbM-like_sf"/>
</dbReference>
<dbReference type="Proteomes" id="UP001058003">
    <property type="component" value="Chromosome"/>
</dbReference>
<evidence type="ECO:0000313" key="1">
    <source>
        <dbReference type="EMBL" id="UWZ51683.1"/>
    </source>
</evidence>
<dbReference type="InterPro" id="IPR015068">
    <property type="entry name" value="DUF1877"/>
</dbReference>
<evidence type="ECO:0000313" key="2">
    <source>
        <dbReference type="Proteomes" id="UP001058003"/>
    </source>
</evidence>
<protein>
    <submittedName>
        <fullName evidence="1">DUF1877 family protein</fullName>
    </submittedName>
</protein>
<keyword evidence="2" id="KW-1185">Reference proteome</keyword>